<dbReference type="AlphaFoldDB" id="A0A6L6Q1G7"/>
<reference evidence="1 2" key="1">
    <citation type="submission" date="2019-11" db="EMBL/GenBank/DDBJ databases">
        <title>Type strains purchased from KCTC, JCM and DSMZ.</title>
        <authorList>
            <person name="Lu H."/>
        </authorList>
    </citation>
    <scope>NUCLEOTIDE SEQUENCE [LARGE SCALE GENOMIC DNA]</scope>
    <source>
        <strain evidence="1 2">KCTC 42409</strain>
    </source>
</reference>
<name>A0A6L6Q1G7_9BURK</name>
<keyword evidence="2" id="KW-1185">Reference proteome</keyword>
<evidence type="ECO:0000313" key="1">
    <source>
        <dbReference type="EMBL" id="MTW03376.1"/>
    </source>
</evidence>
<evidence type="ECO:0000313" key="2">
    <source>
        <dbReference type="Proteomes" id="UP000484015"/>
    </source>
</evidence>
<gene>
    <name evidence="1" type="ORF">GM668_14915</name>
</gene>
<comment type="caution">
    <text evidence="1">The sequence shown here is derived from an EMBL/GenBank/DDBJ whole genome shotgun (WGS) entry which is preliminary data.</text>
</comment>
<dbReference type="InterPro" id="IPR021317">
    <property type="entry name" value="DUF2917"/>
</dbReference>
<protein>
    <submittedName>
        <fullName evidence="1">DUF2917 domain-containing protein</fullName>
    </submittedName>
</protein>
<organism evidence="1 2">
    <name type="scientific">Pseudoduganella ginsengisoli</name>
    <dbReference type="NCBI Taxonomy" id="1462440"/>
    <lineage>
        <taxon>Bacteria</taxon>
        <taxon>Pseudomonadati</taxon>
        <taxon>Pseudomonadota</taxon>
        <taxon>Betaproteobacteria</taxon>
        <taxon>Burkholderiales</taxon>
        <taxon>Oxalobacteraceae</taxon>
        <taxon>Telluria group</taxon>
        <taxon>Pseudoduganella</taxon>
    </lineage>
</organism>
<sequence length="110" mass="12204">MPTQPAAEYKLSSNQPLRLEDAGGRVVEGVSGMTWITAYGQHMDFILRPGQRFVVPNDGLTLVEALGCSRIRVAAPIAQSWTRRVSREAAARWQETLDRLRQSLQPAEGI</sequence>
<proteinExistence type="predicted"/>
<dbReference type="RefSeq" id="WP_155439750.1">
    <property type="nucleotide sequence ID" value="NZ_WNLA01000009.1"/>
</dbReference>
<dbReference type="EMBL" id="WNLA01000009">
    <property type="protein sequence ID" value="MTW03376.1"/>
    <property type="molecule type" value="Genomic_DNA"/>
</dbReference>
<accession>A0A6L6Q1G7</accession>
<dbReference type="OrthoDB" id="9181235at2"/>
<dbReference type="Pfam" id="PF11142">
    <property type="entry name" value="DUF2917"/>
    <property type="match status" value="1"/>
</dbReference>
<dbReference type="Proteomes" id="UP000484015">
    <property type="component" value="Unassembled WGS sequence"/>
</dbReference>